<reference evidence="2" key="1">
    <citation type="submission" date="2022-10" db="EMBL/GenBank/DDBJ databases">
        <title>The complete genomes of actinobacterial strains from the NBC collection.</title>
        <authorList>
            <person name="Joergensen T.S."/>
            <person name="Alvarez Arevalo M."/>
            <person name="Sterndorff E.B."/>
            <person name="Faurdal D."/>
            <person name="Vuksanovic O."/>
            <person name="Mourched A.-S."/>
            <person name="Charusanti P."/>
            <person name="Shaw S."/>
            <person name="Blin K."/>
            <person name="Weber T."/>
        </authorList>
    </citation>
    <scope>NUCLEOTIDE SEQUENCE</scope>
    <source>
        <strain evidence="2">NBC_00248</strain>
    </source>
</reference>
<dbReference type="Proteomes" id="UP001432039">
    <property type="component" value="Chromosome"/>
</dbReference>
<gene>
    <name evidence="2" type="ORF">OG517_39500</name>
</gene>
<organism evidence="2 3">
    <name type="scientific">Streptomyces virginiae</name>
    <name type="common">Streptomyces cinnamonensis</name>
    <dbReference type="NCBI Taxonomy" id="1961"/>
    <lineage>
        <taxon>Bacteria</taxon>
        <taxon>Bacillati</taxon>
        <taxon>Actinomycetota</taxon>
        <taxon>Actinomycetes</taxon>
        <taxon>Kitasatosporales</taxon>
        <taxon>Streptomycetaceae</taxon>
        <taxon>Streptomyces</taxon>
    </lineage>
</organism>
<dbReference type="RefSeq" id="WP_328965247.1">
    <property type="nucleotide sequence ID" value="NZ_CP108090.1"/>
</dbReference>
<dbReference type="EMBL" id="CP108090">
    <property type="protein sequence ID" value="WUQ17012.1"/>
    <property type="molecule type" value="Genomic_DNA"/>
</dbReference>
<evidence type="ECO:0000313" key="2">
    <source>
        <dbReference type="EMBL" id="WUQ17012.1"/>
    </source>
</evidence>
<sequence length="467" mass="49464">MIEGEFAVPSLGALADEVATVLAGRHDPGVVVFERLLNAVVSHSFRDREALTAALGTVPRQFKVKPHAQVRCLAVIVGEAAGPVRAEESWEKSGAGWLELCPHVALGYIAGARTGEVAARLRAGDHVPFLLSVPSGPTGAVEPYELVERLAEYERLGIRPGPADLGQALLRCGGRMDPEVVRAAEDLKSAEGIRLAAWLRQGGLPHPAWQREREAGEAERPSRRLGARIGRRILVGHQAIEGRGAFPRQFWSLFRVFEPHISCPHWSLPDYRDAHTVATLPWHPEIAAARLLTGVASAADQDGNGSPAFLEALASTDGPAGPAVHLAVAYGLASVPKPDREAAVRALVVLASRGRLDGELLGRELTELVELGTLRVPLLTESLRAAVAVPVPEGAAAVWAVLATALPGLLARTRPQLHGALLAVAADSARLSGARGELPEVTALAQRPGSSQLLKQARRLRDALAGA</sequence>
<evidence type="ECO:0000259" key="1">
    <source>
        <dbReference type="Pfam" id="PF25148"/>
    </source>
</evidence>
<proteinExistence type="predicted"/>
<evidence type="ECO:0000313" key="3">
    <source>
        <dbReference type="Proteomes" id="UP001432039"/>
    </source>
</evidence>
<accession>A0ABZ1TMJ6</accession>
<name>A0ABZ1TMJ6_STRVG</name>
<dbReference type="Pfam" id="PF25148">
    <property type="entry name" value="DUF7824"/>
    <property type="match status" value="1"/>
</dbReference>
<keyword evidence="3" id="KW-1185">Reference proteome</keyword>
<protein>
    <recommendedName>
        <fullName evidence="1">DUF7824 domain-containing protein</fullName>
    </recommendedName>
</protein>
<dbReference type="InterPro" id="IPR056726">
    <property type="entry name" value="DUF7824"/>
</dbReference>
<feature type="domain" description="DUF7824" evidence="1">
    <location>
        <begin position="110"/>
        <end position="188"/>
    </location>
</feature>